<feature type="compositionally biased region" description="Low complexity" evidence="5">
    <location>
        <begin position="142"/>
        <end position="158"/>
    </location>
</feature>
<dbReference type="PANTHER" id="PTHR46443:SF21">
    <property type="entry name" value="FCS-LIKE ZINC FINGER 8"/>
    <property type="match status" value="1"/>
</dbReference>
<reference evidence="7" key="1">
    <citation type="journal article" date="2019" name="Toxins">
        <title>Detection of Abrin-Like and Prepropulchellin-Like Toxin Genes and Transcripts Using Whole Genome Sequencing and Full-Length Transcript Sequencing of Abrus precatorius.</title>
        <authorList>
            <person name="Hovde B.T."/>
            <person name="Daligault H.E."/>
            <person name="Hanschen E.R."/>
            <person name="Kunde Y.A."/>
            <person name="Johnson M.B."/>
            <person name="Starkenburg S.R."/>
            <person name="Johnson S.L."/>
        </authorList>
    </citation>
    <scope>NUCLEOTIDE SEQUENCE [LARGE SCALE GENOMIC DNA]</scope>
</reference>
<evidence type="ECO:0000256" key="4">
    <source>
        <dbReference type="PROSITE-ProRule" id="PRU01131"/>
    </source>
</evidence>
<evidence type="ECO:0000256" key="5">
    <source>
        <dbReference type="SAM" id="MobiDB-lite"/>
    </source>
</evidence>
<evidence type="ECO:0000256" key="2">
    <source>
        <dbReference type="ARBA" id="ARBA00022723"/>
    </source>
</evidence>
<dbReference type="KEGG" id="aprc:113868709"/>
<proteinExistence type="inferred from homology"/>
<evidence type="ECO:0000256" key="3">
    <source>
        <dbReference type="ARBA" id="ARBA00022771"/>
    </source>
</evidence>
<organism evidence="7 8">
    <name type="scientific">Abrus precatorius</name>
    <name type="common">Indian licorice</name>
    <name type="synonym">Glycine abrus</name>
    <dbReference type="NCBI Taxonomy" id="3816"/>
    <lineage>
        <taxon>Eukaryota</taxon>
        <taxon>Viridiplantae</taxon>
        <taxon>Streptophyta</taxon>
        <taxon>Embryophyta</taxon>
        <taxon>Tracheophyta</taxon>
        <taxon>Spermatophyta</taxon>
        <taxon>Magnoliopsida</taxon>
        <taxon>eudicotyledons</taxon>
        <taxon>Gunneridae</taxon>
        <taxon>Pentapetalae</taxon>
        <taxon>rosids</taxon>
        <taxon>fabids</taxon>
        <taxon>Fabales</taxon>
        <taxon>Fabaceae</taxon>
        <taxon>Papilionoideae</taxon>
        <taxon>50 kb inversion clade</taxon>
        <taxon>NPAAA clade</taxon>
        <taxon>indigoferoid/millettioid clade</taxon>
        <taxon>Abreae</taxon>
        <taxon>Abrus</taxon>
    </lineage>
</organism>
<keyword evidence="3" id="KW-0862">Zinc</keyword>
<protein>
    <submittedName>
        <fullName evidence="8">FCS-Like Zinc finger 8-like</fullName>
    </submittedName>
</protein>
<name>A0A8B8LXM8_ABRPR</name>
<feature type="domain" description="FLZ-type" evidence="6">
    <location>
        <begin position="236"/>
        <end position="280"/>
    </location>
</feature>
<dbReference type="InterPro" id="IPR044593">
    <property type="entry name" value="FLZ8/MARD1"/>
</dbReference>
<keyword evidence="2" id="KW-0479">Metal-binding</keyword>
<keyword evidence="7" id="KW-1185">Reference proteome</keyword>
<dbReference type="Proteomes" id="UP000694853">
    <property type="component" value="Unplaced"/>
</dbReference>
<feature type="region of interest" description="Disordered" evidence="5">
    <location>
        <begin position="136"/>
        <end position="161"/>
    </location>
</feature>
<accession>A0A8B8LXM8</accession>
<dbReference type="PANTHER" id="PTHR46443">
    <property type="entry name" value="FCS-LIKE ZINC FINGER 8"/>
    <property type="match status" value="1"/>
</dbReference>
<reference evidence="8" key="2">
    <citation type="submission" date="2025-08" db="UniProtKB">
        <authorList>
            <consortium name="RefSeq"/>
        </authorList>
    </citation>
    <scope>IDENTIFICATION</scope>
    <source>
        <tissue evidence="8">Young leaves</tissue>
    </source>
</reference>
<dbReference type="RefSeq" id="XP_027360338.1">
    <property type="nucleotide sequence ID" value="XM_027504537.1"/>
</dbReference>
<evidence type="ECO:0000313" key="7">
    <source>
        <dbReference type="Proteomes" id="UP000694853"/>
    </source>
</evidence>
<feature type="zinc finger region" description="FLZ-type" evidence="4">
    <location>
        <begin position="236"/>
        <end position="280"/>
    </location>
</feature>
<evidence type="ECO:0000313" key="8">
    <source>
        <dbReference type="RefSeq" id="XP_027360338.1"/>
    </source>
</evidence>
<evidence type="ECO:0000256" key="1">
    <source>
        <dbReference type="ARBA" id="ARBA00009374"/>
    </source>
</evidence>
<evidence type="ECO:0000259" key="6">
    <source>
        <dbReference type="PROSITE" id="PS51795"/>
    </source>
</evidence>
<dbReference type="Pfam" id="PF04570">
    <property type="entry name" value="zf-FLZ"/>
    <property type="match status" value="1"/>
</dbReference>
<dbReference type="InterPro" id="IPR007650">
    <property type="entry name" value="Zf-FLZ_dom"/>
</dbReference>
<comment type="similarity">
    <text evidence="1">Belongs to the FLZ family.</text>
</comment>
<sequence>MKCGDKVIQQEHPPILMAVSSSSPSMAEKYKKPISFFFSSPRLFANFASKVLYEAEAMMSPTSILDSKPFCGMKNPFWLETNSPRTPIGDHKRYWNKLDSRGLVDALVDDKPGQIASNSQSRMVLFGSQLKIQIPPLPHATPSPSQSPKSASSKFGSANSALQTSKSPRVFTGCLSASEMELSEHYTRVISHGPNPRTTHIFDNCIVESGCFDAGCSSSAMENVFLPHHIIYPSHSFMSVCFYCNKNLGQGVDIYMYRGERAFCSRECRYQGMLLEEGMSKLEEDV</sequence>
<dbReference type="PROSITE" id="PS51795">
    <property type="entry name" value="ZF_FLZ"/>
    <property type="match status" value="1"/>
</dbReference>
<dbReference type="GO" id="GO:0008270">
    <property type="term" value="F:zinc ion binding"/>
    <property type="evidence" value="ECO:0007669"/>
    <property type="project" value="UniProtKB-KW"/>
</dbReference>
<keyword evidence="3" id="KW-0863">Zinc-finger</keyword>
<dbReference type="OrthoDB" id="1902692at2759"/>
<dbReference type="GeneID" id="113868709"/>
<dbReference type="AlphaFoldDB" id="A0A8B8LXM8"/>
<gene>
    <name evidence="8" type="primary">LOC113868709</name>
</gene>